<proteinExistence type="predicted"/>
<evidence type="ECO:0000313" key="1">
    <source>
        <dbReference type="EMBL" id="KAJ1519118.1"/>
    </source>
</evidence>
<dbReference type="Proteomes" id="UP001075354">
    <property type="component" value="Unassembled WGS sequence"/>
</dbReference>
<gene>
    <name evidence="1" type="ORF">ONE63_011272</name>
</gene>
<accession>A0AAV7WZR5</accession>
<protein>
    <submittedName>
        <fullName evidence="1">Uncharacterized protein</fullName>
    </submittedName>
</protein>
<keyword evidence="2" id="KW-1185">Reference proteome</keyword>
<dbReference type="PANTHER" id="PTHR10773">
    <property type="entry name" value="DNA-DIRECTED RNA POLYMERASES I, II, AND III SUBUNIT RPABC2"/>
    <property type="match status" value="1"/>
</dbReference>
<reference evidence="1" key="1">
    <citation type="submission" date="2022-12" db="EMBL/GenBank/DDBJ databases">
        <title>Chromosome-level genome assembly of the bean flower thrips Megalurothrips usitatus.</title>
        <authorList>
            <person name="Ma L."/>
            <person name="Liu Q."/>
            <person name="Li H."/>
            <person name="Cai W."/>
        </authorList>
    </citation>
    <scope>NUCLEOTIDE SEQUENCE</scope>
    <source>
        <strain evidence="1">Cailab_2022a</strain>
    </source>
</reference>
<comment type="caution">
    <text evidence="1">The sequence shown here is derived from an EMBL/GenBank/DDBJ whole genome shotgun (WGS) entry which is preliminary data.</text>
</comment>
<organism evidence="1 2">
    <name type="scientific">Megalurothrips usitatus</name>
    <name type="common">bean blossom thrips</name>
    <dbReference type="NCBI Taxonomy" id="439358"/>
    <lineage>
        <taxon>Eukaryota</taxon>
        <taxon>Metazoa</taxon>
        <taxon>Ecdysozoa</taxon>
        <taxon>Arthropoda</taxon>
        <taxon>Hexapoda</taxon>
        <taxon>Insecta</taxon>
        <taxon>Pterygota</taxon>
        <taxon>Neoptera</taxon>
        <taxon>Paraneoptera</taxon>
        <taxon>Thysanoptera</taxon>
        <taxon>Terebrantia</taxon>
        <taxon>Thripoidea</taxon>
        <taxon>Thripidae</taxon>
        <taxon>Megalurothrips</taxon>
    </lineage>
</organism>
<dbReference type="EMBL" id="JAPTSV010000784">
    <property type="protein sequence ID" value="KAJ1519118.1"/>
    <property type="molecule type" value="Genomic_DNA"/>
</dbReference>
<evidence type="ECO:0000313" key="2">
    <source>
        <dbReference type="Proteomes" id="UP001075354"/>
    </source>
</evidence>
<dbReference type="AlphaFoldDB" id="A0AAV7WZR5"/>
<sequence>MMKIQSAKVALNLGMEHISSKGKPRPARHLGSSCTSNCKRCHSPQMTEEERLAVFETFWGFGDHEKQWAFIFNCITLCAPKRKFALVGAKGGKLYHREYSFDIAGKRRKVCKTMFTRTLSISDSWINSALSHCTGEGVVIPDRRGQHVKFSNKHS</sequence>
<dbReference type="PANTHER" id="PTHR10773:SF19">
    <property type="match status" value="1"/>
</dbReference>
<name>A0AAV7WZR5_9NEOP</name>